<protein>
    <submittedName>
        <fullName evidence="1">Uncharacterized protein</fullName>
    </submittedName>
</protein>
<evidence type="ECO:0000313" key="2">
    <source>
        <dbReference type="Proteomes" id="UP000189941"/>
    </source>
</evidence>
<proteinExistence type="predicted"/>
<name>A0A1T4PCJ7_9LACT</name>
<accession>A0A1T4PCJ7</accession>
<sequence length="103" mass="12147">MYIQGGSTRKIWKNIIEENIPNAKFLYQQDNDTFMEISRYSSFPFFSTNLTKKLSNFRPTLRTDSLRITDTVATLKLYANFLHDNKHILMPTIDHFKALLQDL</sequence>
<dbReference type="STRING" id="1121925.SAMN02746011_02010"/>
<dbReference type="Proteomes" id="UP000189941">
    <property type="component" value="Unassembled WGS sequence"/>
</dbReference>
<dbReference type="AlphaFoldDB" id="A0A1T4PCJ7"/>
<reference evidence="2" key="1">
    <citation type="submission" date="2017-02" db="EMBL/GenBank/DDBJ databases">
        <authorList>
            <person name="Varghese N."/>
            <person name="Submissions S."/>
        </authorList>
    </citation>
    <scope>NUCLEOTIDE SEQUENCE [LARGE SCALE GENOMIC DNA]</scope>
    <source>
        <strain evidence="2">DSM 15739</strain>
    </source>
</reference>
<organism evidence="1 2">
    <name type="scientific">Globicatella sulfidifaciens DSM 15739</name>
    <dbReference type="NCBI Taxonomy" id="1121925"/>
    <lineage>
        <taxon>Bacteria</taxon>
        <taxon>Bacillati</taxon>
        <taxon>Bacillota</taxon>
        <taxon>Bacilli</taxon>
        <taxon>Lactobacillales</taxon>
        <taxon>Aerococcaceae</taxon>
        <taxon>Globicatella</taxon>
    </lineage>
</organism>
<evidence type="ECO:0000313" key="1">
    <source>
        <dbReference type="EMBL" id="SJZ88926.1"/>
    </source>
</evidence>
<gene>
    <name evidence="1" type="ORF">SAMN02746011_02010</name>
</gene>
<dbReference type="EMBL" id="FUWO01000034">
    <property type="protein sequence ID" value="SJZ88926.1"/>
    <property type="molecule type" value="Genomic_DNA"/>
</dbReference>
<keyword evidence="2" id="KW-1185">Reference proteome</keyword>